<reference evidence="2 3" key="1">
    <citation type="submission" date="2023-08" db="EMBL/GenBank/DDBJ databases">
        <title>Phytohabitans sansha sp. nov., isolated from marine sediment.</title>
        <authorList>
            <person name="Zhao Y."/>
            <person name="Yi K."/>
        </authorList>
    </citation>
    <scope>NUCLEOTIDE SEQUENCE [LARGE SCALE GENOMIC DNA]</scope>
    <source>
        <strain evidence="2 3">ZYX-F-186</strain>
    </source>
</reference>
<feature type="domain" description="UPF0261" evidence="1">
    <location>
        <begin position="1"/>
        <end position="117"/>
    </location>
</feature>
<comment type="caution">
    <text evidence="2">The sequence shown here is derived from an EMBL/GenBank/DDBJ whole genome shotgun (WGS) entry which is preliminary data.</text>
</comment>
<dbReference type="PANTHER" id="PTHR31862">
    <property type="entry name" value="UPF0261 DOMAIN PROTEIN (AFU_ORTHOLOGUE AFUA_1G10120)"/>
    <property type="match status" value="1"/>
</dbReference>
<keyword evidence="3" id="KW-1185">Reference proteome</keyword>
<dbReference type="EMBL" id="JAVHUY010000007">
    <property type="protein sequence ID" value="MDQ7904643.1"/>
    <property type="molecule type" value="Genomic_DNA"/>
</dbReference>
<dbReference type="PANTHER" id="PTHR31862:SF1">
    <property type="entry name" value="UPF0261 DOMAIN PROTEIN (AFU_ORTHOLOGUE AFUA_1G10120)"/>
    <property type="match status" value="1"/>
</dbReference>
<evidence type="ECO:0000259" key="1">
    <source>
        <dbReference type="Pfam" id="PF23189"/>
    </source>
</evidence>
<evidence type="ECO:0000313" key="2">
    <source>
        <dbReference type="EMBL" id="MDQ7904643.1"/>
    </source>
</evidence>
<evidence type="ECO:0000313" key="3">
    <source>
        <dbReference type="Proteomes" id="UP001230908"/>
    </source>
</evidence>
<organism evidence="2 3">
    <name type="scientific">Phytohabitans maris</name>
    <dbReference type="NCBI Taxonomy" id="3071409"/>
    <lineage>
        <taxon>Bacteria</taxon>
        <taxon>Bacillati</taxon>
        <taxon>Actinomycetota</taxon>
        <taxon>Actinomycetes</taxon>
        <taxon>Micromonosporales</taxon>
        <taxon>Micromonosporaceae</taxon>
    </lineage>
</organism>
<dbReference type="InterPro" id="IPR051353">
    <property type="entry name" value="Tobamovirus_resist_UPF0261"/>
</dbReference>
<dbReference type="InterPro" id="IPR056778">
    <property type="entry name" value="UPF0261_C"/>
</dbReference>
<dbReference type="Pfam" id="PF23189">
    <property type="entry name" value="UPF0261_C"/>
    <property type="match status" value="1"/>
</dbReference>
<dbReference type="Proteomes" id="UP001230908">
    <property type="component" value="Unassembled WGS sequence"/>
</dbReference>
<dbReference type="Gene3D" id="3.40.50.12030">
    <property type="entry name" value="Uncharacterised protein family UPF0261, NC domain"/>
    <property type="match status" value="1"/>
</dbReference>
<proteinExistence type="predicted"/>
<gene>
    <name evidence="2" type="ORF">RB614_08920</name>
</gene>
<protein>
    <submittedName>
        <fullName evidence="2">Tm-1-like ATP-binding domain-containing protein</fullName>
    </submittedName>
</protein>
<sequence>MVNVPTASAAQMEERGRVVHWHMPNVPLMRATSDELEEVAVDIARKANAATGRTKIIVPVRGFSSLSTDGQPFHDPRADARFIDRLIRTATVEVVVVELPINDPEFAIFAADALHDLVHGFVSNR</sequence>
<name>A0ABU0ZCD3_9ACTN</name>
<accession>A0ABU0ZCD3</accession>